<dbReference type="InterPro" id="IPR013740">
    <property type="entry name" value="Redoxin"/>
</dbReference>
<dbReference type="SUPFAM" id="SSF52833">
    <property type="entry name" value="Thioredoxin-like"/>
    <property type="match status" value="1"/>
</dbReference>
<dbReference type="eggNOG" id="COG1225">
    <property type="taxonomic scope" value="Bacteria"/>
</dbReference>
<dbReference type="KEGG" id="shl:Shal_0588"/>
<dbReference type="PROSITE" id="PS51352">
    <property type="entry name" value="THIOREDOXIN_2"/>
    <property type="match status" value="1"/>
</dbReference>
<accession>B0TS28</accession>
<dbReference type="CDD" id="cd02966">
    <property type="entry name" value="TlpA_like_family"/>
    <property type="match status" value="1"/>
</dbReference>
<dbReference type="InterPro" id="IPR013766">
    <property type="entry name" value="Thioredoxin_domain"/>
</dbReference>
<evidence type="ECO:0000259" key="1">
    <source>
        <dbReference type="PROSITE" id="PS51352"/>
    </source>
</evidence>
<dbReference type="PANTHER" id="PTHR42852:SF13">
    <property type="entry name" value="PROTEIN DIPZ"/>
    <property type="match status" value="1"/>
</dbReference>
<dbReference type="InterPro" id="IPR036249">
    <property type="entry name" value="Thioredoxin-like_sf"/>
</dbReference>
<evidence type="ECO:0000313" key="2">
    <source>
        <dbReference type="EMBL" id="ABZ75163.1"/>
    </source>
</evidence>
<dbReference type="InterPro" id="IPR050553">
    <property type="entry name" value="Thioredoxin_ResA/DsbE_sf"/>
</dbReference>
<dbReference type="HOGENOM" id="CLU_042529_11_3_6"/>
<dbReference type="Gene3D" id="3.40.30.10">
    <property type="entry name" value="Glutaredoxin"/>
    <property type="match status" value="1"/>
</dbReference>
<dbReference type="GO" id="GO:0016491">
    <property type="term" value="F:oxidoreductase activity"/>
    <property type="evidence" value="ECO:0007669"/>
    <property type="project" value="InterPro"/>
</dbReference>
<reference evidence="2" key="1">
    <citation type="submission" date="2008-01" db="EMBL/GenBank/DDBJ databases">
        <title>Complete sequence of Shewanella halifaxensis HAW-EB4.</title>
        <authorList>
            <consortium name="US DOE Joint Genome Institute"/>
            <person name="Copeland A."/>
            <person name="Lucas S."/>
            <person name="Lapidus A."/>
            <person name="Glavina del Rio T."/>
            <person name="Dalin E."/>
            <person name="Tice H."/>
            <person name="Bruce D."/>
            <person name="Goodwin L."/>
            <person name="Pitluck S."/>
            <person name="Sims D."/>
            <person name="Brettin T."/>
            <person name="Detter J.C."/>
            <person name="Han C."/>
            <person name="Kuske C.R."/>
            <person name="Schmutz J."/>
            <person name="Larimer F."/>
            <person name="Land M."/>
            <person name="Hauser L."/>
            <person name="Kyrpides N."/>
            <person name="Kim E."/>
            <person name="Zhao J.-S."/>
            <person name="Richardson P."/>
        </authorList>
    </citation>
    <scope>NUCLEOTIDE SEQUENCE [LARGE SCALE GENOMIC DNA]</scope>
    <source>
        <strain evidence="2">HAW-EB4</strain>
    </source>
</reference>
<dbReference type="Pfam" id="PF08534">
    <property type="entry name" value="Redoxin"/>
    <property type="match status" value="1"/>
</dbReference>
<keyword evidence="3" id="KW-1185">Reference proteome</keyword>
<organism evidence="2 3">
    <name type="scientific">Shewanella halifaxensis (strain HAW-EB4)</name>
    <dbReference type="NCBI Taxonomy" id="458817"/>
    <lineage>
        <taxon>Bacteria</taxon>
        <taxon>Pseudomonadati</taxon>
        <taxon>Pseudomonadota</taxon>
        <taxon>Gammaproteobacteria</taxon>
        <taxon>Alteromonadales</taxon>
        <taxon>Shewanellaceae</taxon>
        <taxon>Shewanella</taxon>
    </lineage>
</organism>
<gene>
    <name evidence="2" type="ordered locus">Shal_0588</name>
</gene>
<protein>
    <submittedName>
        <fullName evidence="2">Redoxin domain protein</fullName>
    </submittedName>
</protein>
<name>B0TS28_SHEHH</name>
<feature type="domain" description="Thioredoxin" evidence="1">
    <location>
        <begin position="63"/>
        <end position="194"/>
    </location>
</feature>
<proteinExistence type="predicted"/>
<dbReference type="Proteomes" id="UP000001317">
    <property type="component" value="Chromosome"/>
</dbReference>
<dbReference type="PANTHER" id="PTHR42852">
    <property type="entry name" value="THIOL:DISULFIDE INTERCHANGE PROTEIN DSBE"/>
    <property type="match status" value="1"/>
</dbReference>
<dbReference type="AlphaFoldDB" id="B0TS28"/>
<dbReference type="EMBL" id="CP000931">
    <property type="protein sequence ID" value="ABZ75163.1"/>
    <property type="molecule type" value="Genomic_DNA"/>
</dbReference>
<sequence length="194" mass="21949">MTKTFKKDNNLVGIARLYVQSRLHQLKKWMPMKTLKLVLASLLMLTITGCATTESQPEYHTYVKVGDNVPVTQFVDTQGNSIDLAESKNHKLLILFATWCPDSQRAMKYLVKSDLHLSPNVDIIGIGREETNIELNKFGAEYELNFPLVADTDRQIYSQFANAGIPRLILLDADNKVVKTIIGETENPIIEVVW</sequence>
<dbReference type="STRING" id="458817.Shal_0588"/>
<evidence type="ECO:0000313" key="3">
    <source>
        <dbReference type="Proteomes" id="UP000001317"/>
    </source>
</evidence>